<feature type="signal peptide" evidence="1">
    <location>
        <begin position="1"/>
        <end position="23"/>
    </location>
</feature>
<dbReference type="EMBL" id="BMZS01000002">
    <property type="protein sequence ID" value="GHD42412.1"/>
    <property type="molecule type" value="Genomic_DNA"/>
</dbReference>
<dbReference type="CDD" id="cd07040">
    <property type="entry name" value="HP"/>
    <property type="match status" value="1"/>
</dbReference>
<dbReference type="Pfam" id="PF00300">
    <property type="entry name" value="His_Phos_1"/>
    <property type="match status" value="1"/>
</dbReference>
<dbReference type="SUPFAM" id="SSF53254">
    <property type="entry name" value="Phosphoglycerate mutase-like"/>
    <property type="match status" value="1"/>
</dbReference>
<comment type="caution">
    <text evidence="2">The sequence shown here is derived from an EMBL/GenBank/DDBJ whole genome shotgun (WGS) entry which is preliminary data.</text>
</comment>
<dbReference type="InterPro" id="IPR013078">
    <property type="entry name" value="His_Pase_superF_clade-1"/>
</dbReference>
<evidence type="ECO:0008006" key="4">
    <source>
        <dbReference type="Google" id="ProtNLM"/>
    </source>
</evidence>
<accession>A0A918XNL1</accession>
<dbReference type="SMART" id="SM00855">
    <property type="entry name" value="PGAM"/>
    <property type="match status" value="1"/>
</dbReference>
<name>A0A918XNL1_9PROT</name>
<dbReference type="RefSeq" id="WP_229836315.1">
    <property type="nucleotide sequence ID" value="NZ_BMZS01000002.1"/>
</dbReference>
<keyword evidence="1" id="KW-0732">Signal</keyword>
<dbReference type="InterPro" id="IPR029033">
    <property type="entry name" value="His_PPase_superfam"/>
</dbReference>
<protein>
    <recommendedName>
        <fullName evidence="4">Histidine phosphatase family protein</fullName>
    </recommendedName>
</protein>
<sequence>MTARLSRLLILLSALLTATPATASPEAWAALRQPGTVAVMRHALAPGFGDPAGFTLGDCATQRDLDARGRAQARAVGDAFRAAGIEVDRILTSRWCRCRHTAEETALAPVEEFAALDSFFADRSTADAQTEAVRRRLAGADPAEKLLLVTHQVNIAALTGRSTRSGEVLVIRVAQDGGVQTLGSIAIPVP</sequence>
<reference evidence="2" key="2">
    <citation type="submission" date="2020-09" db="EMBL/GenBank/DDBJ databases">
        <authorList>
            <person name="Sun Q."/>
            <person name="Kim S."/>
        </authorList>
    </citation>
    <scope>NUCLEOTIDE SEQUENCE</scope>
    <source>
        <strain evidence="2">KCTC 42651</strain>
    </source>
</reference>
<keyword evidence="3" id="KW-1185">Reference proteome</keyword>
<proteinExistence type="predicted"/>
<evidence type="ECO:0000313" key="3">
    <source>
        <dbReference type="Proteomes" id="UP000630353"/>
    </source>
</evidence>
<evidence type="ECO:0000313" key="2">
    <source>
        <dbReference type="EMBL" id="GHD42412.1"/>
    </source>
</evidence>
<reference evidence="2" key="1">
    <citation type="journal article" date="2014" name="Int. J. Syst. Evol. Microbiol.">
        <title>Complete genome sequence of Corynebacterium casei LMG S-19264T (=DSM 44701T), isolated from a smear-ripened cheese.</title>
        <authorList>
            <consortium name="US DOE Joint Genome Institute (JGI-PGF)"/>
            <person name="Walter F."/>
            <person name="Albersmeier A."/>
            <person name="Kalinowski J."/>
            <person name="Ruckert C."/>
        </authorList>
    </citation>
    <scope>NUCLEOTIDE SEQUENCE</scope>
    <source>
        <strain evidence="2">KCTC 42651</strain>
    </source>
</reference>
<evidence type="ECO:0000256" key="1">
    <source>
        <dbReference type="SAM" id="SignalP"/>
    </source>
</evidence>
<dbReference type="Proteomes" id="UP000630353">
    <property type="component" value="Unassembled WGS sequence"/>
</dbReference>
<gene>
    <name evidence="2" type="ORF">GCM10017083_07420</name>
</gene>
<feature type="chain" id="PRO_5037229318" description="Histidine phosphatase family protein" evidence="1">
    <location>
        <begin position="24"/>
        <end position="190"/>
    </location>
</feature>
<organism evidence="2 3">
    <name type="scientific">Thalassobaculum fulvum</name>
    <dbReference type="NCBI Taxonomy" id="1633335"/>
    <lineage>
        <taxon>Bacteria</taxon>
        <taxon>Pseudomonadati</taxon>
        <taxon>Pseudomonadota</taxon>
        <taxon>Alphaproteobacteria</taxon>
        <taxon>Rhodospirillales</taxon>
        <taxon>Thalassobaculaceae</taxon>
        <taxon>Thalassobaculum</taxon>
    </lineage>
</organism>
<dbReference type="Gene3D" id="3.40.50.1240">
    <property type="entry name" value="Phosphoglycerate mutase-like"/>
    <property type="match status" value="1"/>
</dbReference>
<dbReference type="AlphaFoldDB" id="A0A918XNL1"/>